<dbReference type="Proteomes" id="UP001230807">
    <property type="component" value="Unassembled WGS sequence"/>
</dbReference>
<feature type="transmembrane region" description="Helical" evidence="1">
    <location>
        <begin position="50"/>
        <end position="76"/>
    </location>
</feature>
<keyword evidence="1" id="KW-1133">Transmembrane helix</keyword>
<gene>
    <name evidence="2" type="ORF">QR695_03065</name>
</gene>
<keyword evidence="1" id="KW-0812">Transmembrane</keyword>
<protein>
    <submittedName>
        <fullName evidence="2">Uncharacterized protein</fullName>
    </submittedName>
</protein>
<keyword evidence="1" id="KW-0472">Membrane</keyword>
<evidence type="ECO:0000313" key="3">
    <source>
        <dbReference type="Proteomes" id="UP001230807"/>
    </source>
</evidence>
<evidence type="ECO:0000256" key="1">
    <source>
        <dbReference type="SAM" id="Phobius"/>
    </source>
</evidence>
<keyword evidence="3" id="KW-1185">Reference proteome</keyword>
<dbReference type="EMBL" id="JASWER010000001">
    <property type="protein sequence ID" value="MDL5375987.1"/>
    <property type="molecule type" value="Genomic_DNA"/>
</dbReference>
<feature type="transmembrane region" description="Helical" evidence="1">
    <location>
        <begin position="25"/>
        <end position="44"/>
    </location>
</feature>
<reference evidence="2 3" key="1">
    <citation type="submission" date="2023-06" db="EMBL/GenBank/DDBJ databases">
        <title>Influencing factors and mechanism of Cr(VI) reduction by facultative anaerobic Exiguobacterium sp. PY14.</title>
        <authorList>
            <person name="Zou L."/>
        </authorList>
    </citation>
    <scope>NUCLEOTIDE SEQUENCE [LARGE SCALE GENOMIC DNA]</scope>
    <source>
        <strain evidence="2 3">PY14</strain>
    </source>
</reference>
<comment type="caution">
    <text evidence="2">The sequence shown here is derived from an EMBL/GenBank/DDBJ whole genome shotgun (WGS) entry which is preliminary data.</text>
</comment>
<proteinExistence type="predicted"/>
<name>A0ABT7MKP1_9BACL</name>
<accession>A0ABT7MKP1</accession>
<sequence>MLSWLGMTKGEKKGRQFFGSTQKRTVTLVLLTSLMVLFGVKSLLTSLIPVAYLADSIIAVLPGTLGILVALVYVLILERLLEDKADNKKL</sequence>
<dbReference type="RefSeq" id="WP_214719745.1">
    <property type="nucleotide sequence ID" value="NZ_CP183077.1"/>
</dbReference>
<evidence type="ECO:0000313" key="2">
    <source>
        <dbReference type="EMBL" id="MDL5375987.1"/>
    </source>
</evidence>
<organism evidence="2 3">
    <name type="scientific">Exiguobacterium mexicanum</name>
    <dbReference type="NCBI Taxonomy" id="340146"/>
    <lineage>
        <taxon>Bacteria</taxon>
        <taxon>Bacillati</taxon>
        <taxon>Bacillota</taxon>
        <taxon>Bacilli</taxon>
        <taxon>Bacillales</taxon>
        <taxon>Bacillales Family XII. Incertae Sedis</taxon>
        <taxon>Exiguobacterium</taxon>
    </lineage>
</organism>